<dbReference type="InterPro" id="IPR011332">
    <property type="entry name" value="Ribosomal_zn-bd"/>
</dbReference>
<evidence type="ECO:0000313" key="7">
    <source>
        <dbReference type="Proteomes" id="UP000176628"/>
    </source>
</evidence>
<dbReference type="InterPro" id="IPR002677">
    <property type="entry name" value="Ribosomal_bL32"/>
</dbReference>
<accession>A0A1F5G2Y8</accession>
<keyword evidence="3 5" id="KW-0687">Ribonucleoprotein</keyword>
<dbReference type="HAMAP" id="MF_00340">
    <property type="entry name" value="Ribosomal_bL32"/>
    <property type="match status" value="1"/>
</dbReference>
<protein>
    <recommendedName>
        <fullName evidence="4 5">Large ribosomal subunit protein bL32</fullName>
    </recommendedName>
</protein>
<evidence type="ECO:0000256" key="5">
    <source>
        <dbReference type="HAMAP-Rule" id="MF_00340"/>
    </source>
</evidence>
<organism evidence="6 7">
    <name type="scientific">Candidatus Curtissbacteria bacterium RBG_16_39_7</name>
    <dbReference type="NCBI Taxonomy" id="1797707"/>
    <lineage>
        <taxon>Bacteria</taxon>
        <taxon>Candidatus Curtissiibacteriota</taxon>
    </lineage>
</organism>
<comment type="similarity">
    <text evidence="1 5">Belongs to the bacterial ribosomal protein bL32 family.</text>
</comment>
<dbReference type="GO" id="GO:0015934">
    <property type="term" value="C:large ribosomal subunit"/>
    <property type="evidence" value="ECO:0007669"/>
    <property type="project" value="InterPro"/>
</dbReference>
<dbReference type="AlphaFoldDB" id="A0A1F5G2Y8"/>
<evidence type="ECO:0000313" key="6">
    <source>
        <dbReference type="EMBL" id="OGD86197.1"/>
    </source>
</evidence>
<dbReference type="PANTHER" id="PTHR35534:SF1">
    <property type="entry name" value="LARGE RIBOSOMAL SUBUNIT PROTEIN BL32"/>
    <property type="match status" value="1"/>
</dbReference>
<evidence type="ECO:0000256" key="4">
    <source>
        <dbReference type="ARBA" id="ARBA00035178"/>
    </source>
</evidence>
<evidence type="ECO:0000256" key="1">
    <source>
        <dbReference type="ARBA" id="ARBA00008560"/>
    </source>
</evidence>
<dbReference type="EMBL" id="MFAV01000028">
    <property type="protein sequence ID" value="OGD86197.1"/>
    <property type="molecule type" value="Genomic_DNA"/>
</dbReference>
<name>A0A1F5G2Y8_9BACT</name>
<evidence type="ECO:0000256" key="3">
    <source>
        <dbReference type="ARBA" id="ARBA00023274"/>
    </source>
</evidence>
<dbReference type="GO" id="GO:0003735">
    <property type="term" value="F:structural constituent of ribosome"/>
    <property type="evidence" value="ECO:0007669"/>
    <property type="project" value="InterPro"/>
</dbReference>
<dbReference type="Proteomes" id="UP000176628">
    <property type="component" value="Unassembled WGS sequence"/>
</dbReference>
<sequence length="59" mass="6709">MAPQPKKKHSKSRTGKRRWAKKFALPGFSICPNCKKEKLPHAVCPHCGYYKGQKQEGVI</sequence>
<dbReference type="PANTHER" id="PTHR35534">
    <property type="entry name" value="50S RIBOSOMAL PROTEIN L32"/>
    <property type="match status" value="1"/>
</dbReference>
<gene>
    <name evidence="5" type="primary">rpmF</name>
    <name evidence="6" type="ORF">A2Z23_03215</name>
</gene>
<dbReference type="GO" id="GO:0006412">
    <property type="term" value="P:translation"/>
    <property type="evidence" value="ECO:0007669"/>
    <property type="project" value="UniProtKB-UniRule"/>
</dbReference>
<evidence type="ECO:0000256" key="2">
    <source>
        <dbReference type="ARBA" id="ARBA00022980"/>
    </source>
</evidence>
<dbReference type="InterPro" id="IPR044957">
    <property type="entry name" value="Ribosomal_bL32_bact"/>
</dbReference>
<proteinExistence type="inferred from homology"/>
<reference evidence="6 7" key="1">
    <citation type="journal article" date="2016" name="Nat. Commun.">
        <title>Thousands of microbial genomes shed light on interconnected biogeochemical processes in an aquifer system.</title>
        <authorList>
            <person name="Anantharaman K."/>
            <person name="Brown C.T."/>
            <person name="Hug L.A."/>
            <person name="Sharon I."/>
            <person name="Castelle C.J."/>
            <person name="Probst A.J."/>
            <person name="Thomas B.C."/>
            <person name="Singh A."/>
            <person name="Wilkins M.J."/>
            <person name="Karaoz U."/>
            <person name="Brodie E.L."/>
            <person name="Williams K.H."/>
            <person name="Hubbard S.S."/>
            <person name="Banfield J.F."/>
        </authorList>
    </citation>
    <scope>NUCLEOTIDE SEQUENCE [LARGE SCALE GENOMIC DNA]</scope>
</reference>
<comment type="caution">
    <text evidence="6">The sequence shown here is derived from an EMBL/GenBank/DDBJ whole genome shotgun (WGS) entry which is preliminary data.</text>
</comment>
<keyword evidence="2 5" id="KW-0689">Ribosomal protein</keyword>
<dbReference type="NCBIfam" id="TIGR01031">
    <property type="entry name" value="rpmF_bact"/>
    <property type="match status" value="1"/>
</dbReference>
<dbReference type="SUPFAM" id="SSF57829">
    <property type="entry name" value="Zn-binding ribosomal proteins"/>
    <property type="match status" value="1"/>
</dbReference>
<dbReference type="Pfam" id="PF01783">
    <property type="entry name" value="Ribosomal_L32p"/>
    <property type="match status" value="1"/>
</dbReference>